<dbReference type="SMART" id="SM00714">
    <property type="entry name" value="LITAF"/>
    <property type="match status" value="1"/>
</dbReference>
<accession>A0A7S0FPX9</accession>
<gene>
    <name evidence="9" type="ORF">MPOL1434_LOCUS7614</name>
</gene>
<feature type="transmembrane region" description="Helical" evidence="7">
    <location>
        <begin position="154"/>
        <end position="177"/>
    </location>
</feature>
<evidence type="ECO:0000256" key="4">
    <source>
        <dbReference type="ARBA" id="ARBA00022833"/>
    </source>
</evidence>
<evidence type="ECO:0000256" key="2">
    <source>
        <dbReference type="ARBA" id="ARBA00005975"/>
    </source>
</evidence>
<dbReference type="EMBL" id="HBEJ01012962">
    <property type="protein sequence ID" value="CAD8373734.1"/>
    <property type="molecule type" value="Transcribed_RNA"/>
</dbReference>
<evidence type="ECO:0000256" key="7">
    <source>
        <dbReference type="SAM" id="Phobius"/>
    </source>
</evidence>
<evidence type="ECO:0000256" key="5">
    <source>
        <dbReference type="ARBA" id="ARBA00023136"/>
    </source>
</evidence>
<evidence type="ECO:0000256" key="1">
    <source>
        <dbReference type="ARBA" id="ARBA00004170"/>
    </source>
</evidence>
<comment type="subcellular location">
    <subcellularLocation>
        <location evidence="1">Membrane</location>
        <topology evidence="1">Peripheral membrane protein</topology>
    </subcellularLocation>
</comment>
<proteinExistence type="inferred from homology"/>
<evidence type="ECO:0000256" key="3">
    <source>
        <dbReference type="ARBA" id="ARBA00022723"/>
    </source>
</evidence>
<dbReference type="GO" id="GO:0016020">
    <property type="term" value="C:membrane"/>
    <property type="evidence" value="ECO:0007669"/>
    <property type="project" value="UniProtKB-SubCell"/>
</dbReference>
<dbReference type="Pfam" id="PF10601">
    <property type="entry name" value="zf-LITAF-like"/>
    <property type="match status" value="1"/>
</dbReference>
<feature type="region of interest" description="Disordered" evidence="6">
    <location>
        <begin position="1"/>
        <end position="48"/>
    </location>
</feature>
<keyword evidence="4" id="KW-0862">Zinc</keyword>
<reference evidence="9" key="1">
    <citation type="submission" date="2021-01" db="EMBL/GenBank/DDBJ databases">
        <authorList>
            <person name="Corre E."/>
            <person name="Pelletier E."/>
            <person name="Niang G."/>
            <person name="Scheremetjew M."/>
            <person name="Finn R."/>
            <person name="Kale V."/>
            <person name="Holt S."/>
            <person name="Cochrane G."/>
            <person name="Meng A."/>
            <person name="Brown T."/>
            <person name="Cohen L."/>
        </authorList>
    </citation>
    <scope>NUCLEOTIDE SEQUENCE</scope>
    <source>
        <strain evidence="9">CCMP3303</strain>
    </source>
</reference>
<evidence type="ECO:0000256" key="6">
    <source>
        <dbReference type="SAM" id="MobiDB-lite"/>
    </source>
</evidence>
<dbReference type="PROSITE" id="PS51837">
    <property type="entry name" value="LITAF"/>
    <property type="match status" value="1"/>
</dbReference>
<dbReference type="AlphaFoldDB" id="A0A7S0FPX9"/>
<dbReference type="PANTHER" id="PTHR23292:SF6">
    <property type="entry name" value="FI16602P1-RELATED"/>
    <property type="match status" value="1"/>
</dbReference>
<keyword evidence="3" id="KW-0479">Metal-binding</keyword>
<comment type="similarity">
    <text evidence="2">Belongs to the CDIP1/LITAF family.</text>
</comment>
<sequence length="209" mass="22658">MGLFGGKKQGASSSEKLRPPNVGAQSVPGSAPGSYVAPSAPAHDLEDPPLVEAWVVPADQQQQSASSSKQYPVAVGAHAIAQPAPGLMVMPPPGAPSGVVSLPQKSPGLDRRVNPRPEDALYGITFTRKPIQMDACPKCFHEKGRTRTRTYPSLLTWILVLVLLLLFWPLAWLPLVWDKMKTTEHMCVKCNSIVGRVEPCSDCCQQRRK</sequence>
<evidence type="ECO:0000259" key="8">
    <source>
        <dbReference type="PROSITE" id="PS51837"/>
    </source>
</evidence>
<protein>
    <recommendedName>
        <fullName evidence="8">LITAF domain-containing protein</fullName>
    </recommendedName>
</protein>
<dbReference type="GO" id="GO:0008270">
    <property type="term" value="F:zinc ion binding"/>
    <property type="evidence" value="ECO:0007669"/>
    <property type="project" value="TreeGrafter"/>
</dbReference>
<name>A0A7S0FPX9_9STRA</name>
<organism evidence="9">
    <name type="scientific">Minutocellus polymorphus</name>
    <dbReference type="NCBI Taxonomy" id="265543"/>
    <lineage>
        <taxon>Eukaryota</taxon>
        <taxon>Sar</taxon>
        <taxon>Stramenopiles</taxon>
        <taxon>Ochrophyta</taxon>
        <taxon>Bacillariophyta</taxon>
        <taxon>Mediophyceae</taxon>
        <taxon>Cymatosirophycidae</taxon>
        <taxon>Cymatosirales</taxon>
        <taxon>Cymatosiraceae</taxon>
        <taxon>Minutocellus</taxon>
    </lineage>
</organism>
<keyword evidence="7" id="KW-1133">Transmembrane helix</keyword>
<feature type="domain" description="LITAF" evidence="8">
    <location>
        <begin position="116"/>
        <end position="199"/>
    </location>
</feature>
<keyword evidence="5 7" id="KW-0472">Membrane</keyword>
<dbReference type="PANTHER" id="PTHR23292">
    <property type="entry name" value="LIPOPOLYSACCHARIDE-INDUCED TUMOR NECROSIS FACTOR-ALPHA FACTOR"/>
    <property type="match status" value="1"/>
</dbReference>
<dbReference type="InterPro" id="IPR006629">
    <property type="entry name" value="LITAF"/>
</dbReference>
<keyword evidence="7" id="KW-0812">Transmembrane</keyword>
<dbReference type="InterPro" id="IPR037519">
    <property type="entry name" value="LITAF_fam"/>
</dbReference>
<evidence type="ECO:0000313" key="9">
    <source>
        <dbReference type="EMBL" id="CAD8373734.1"/>
    </source>
</evidence>